<dbReference type="PATRIC" id="fig|1265738.3.peg.5217"/>
<dbReference type="NCBIfam" id="TIGR01444">
    <property type="entry name" value="fkbM_fam"/>
    <property type="match status" value="1"/>
</dbReference>
<dbReference type="Gene3D" id="3.40.50.150">
    <property type="entry name" value="Vaccinia Virus protein VP39"/>
    <property type="match status" value="1"/>
</dbReference>
<sequence length="272" mass="30770">MRGLGRCILAVDKLLTNENDPASYEATTMVNGGNRLILDLRTWEQKFAFYYGTYEPELVGATTRLFTGGVFYDIGASIGIYAVTMANVCKAHCGYVRAFEPVPTNLRRLEAQISENELGEELIQIERIALSNEPGTAMMDLCDDGKPGNAKITSSGQVSVEVTLLDNIWAKRNREPVDFVKIDTEGWDANIITGGREMIRECRPNLLVEFNRERMTNHGIPLDPAWEFLVGEMKYRVFYLDEQTGVVEEVQQPGDLENLFFVREDDVERILR</sequence>
<proteinExistence type="predicted"/>
<dbReference type="GO" id="GO:0032259">
    <property type="term" value="P:methylation"/>
    <property type="evidence" value="ECO:0007669"/>
    <property type="project" value="UniProtKB-KW"/>
</dbReference>
<evidence type="ECO:0000313" key="3">
    <source>
        <dbReference type="Proteomes" id="UP000011991"/>
    </source>
</evidence>
<dbReference type="InterPro" id="IPR006342">
    <property type="entry name" value="FkbM_mtfrase"/>
</dbReference>
<dbReference type="Proteomes" id="UP000011991">
    <property type="component" value="Unassembled WGS sequence"/>
</dbReference>
<accession>M5REW1</accession>
<keyword evidence="3" id="KW-1185">Reference proteome</keyword>
<dbReference type="Pfam" id="PF05050">
    <property type="entry name" value="Methyltransf_21"/>
    <property type="match status" value="1"/>
</dbReference>
<organism evidence="2 3">
    <name type="scientific">Rhodopirellula maiorica SM1</name>
    <dbReference type="NCBI Taxonomy" id="1265738"/>
    <lineage>
        <taxon>Bacteria</taxon>
        <taxon>Pseudomonadati</taxon>
        <taxon>Planctomycetota</taxon>
        <taxon>Planctomycetia</taxon>
        <taxon>Pirellulales</taxon>
        <taxon>Pirellulaceae</taxon>
        <taxon>Novipirellula</taxon>
    </lineage>
</organism>
<feature type="domain" description="Methyltransferase FkbM" evidence="1">
    <location>
        <begin position="73"/>
        <end position="214"/>
    </location>
</feature>
<dbReference type="PANTHER" id="PTHR34203">
    <property type="entry name" value="METHYLTRANSFERASE, FKBM FAMILY PROTEIN"/>
    <property type="match status" value="1"/>
</dbReference>
<protein>
    <submittedName>
        <fullName evidence="2">FkbM family methyltransferase</fullName>
    </submittedName>
</protein>
<evidence type="ECO:0000313" key="2">
    <source>
        <dbReference type="EMBL" id="EMI17905.1"/>
    </source>
</evidence>
<dbReference type="InterPro" id="IPR029063">
    <property type="entry name" value="SAM-dependent_MTases_sf"/>
</dbReference>
<name>M5REW1_9BACT</name>
<reference evidence="2 3" key="1">
    <citation type="journal article" date="2013" name="Mar. Genomics">
        <title>Expression of sulfatases in Rhodopirellula baltica and the diversity of sulfatases in the genus Rhodopirellula.</title>
        <authorList>
            <person name="Wegner C.E."/>
            <person name="Richter-Heitmann T."/>
            <person name="Klindworth A."/>
            <person name="Klockow C."/>
            <person name="Richter M."/>
            <person name="Achstetter T."/>
            <person name="Glockner F.O."/>
            <person name="Harder J."/>
        </authorList>
    </citation>
    <scope>NUCLEOTIDE SEQUENCE [LARGE SCALE GENOMIC DNA]</scope>
    <source>
        <strain evidence="2 3">SM1</strain>
    </source>
</reference>
<gene>
    <name evidence="2" type="ORF">RMSM_05191</name>
</gene>
<dbReference type="EMBL" id="ANOG01000737">
    <property type="protein sequence ID" value="EMI17905.1"/>
    <property type="molecule type" value="Genomic_DNA"/>
</dbReference>
<dbReference type="PANTHER" id="PTHR34203:SF15">
    <property type="entry name" value="SLL1173 PROTEIN"/>
    <property type="match status" value="1"/>
</dbReference>
<dbReference type="InterPro" id="IPR052514">
    <property type="entry name" value="SAM-dependent_MTase"/>
</dbReference>
<dbReference type="SUPFAM" id="SSF53335">
    <property type="entry name" value="S-adenosyl-L-methionine-dependent methyltransferases"/>
    <property type="match status" value="1"/>
</dbReference>
<evidence type="ECO:0000259" key="1">
    <source>
        <dbReference type="Pfam" id="PF05050"/>
    </source>
</evidence>
<comment type="caution">
    <text evidence="2">The sequence shown here is derived from an EMBL/GenBank/DDBJ whole genome shotgun (WGS) entry which is preliminary data.</text>
</comment>
<keyword evidence="2" id="KW-0489">Methyltransferase</keyword>
<dbReference type="AlphaFoldDB" id="M5REW1"/>
<keyword evidence="2" id="KW-0808">Transferase</keyword>
<dbReference type="GO" id="GO:0008168">
    <property type="term" value="F:methyltransferase activity"/>
    <property type="evidence" value="ECO:0007669"/>
    <property type="project" value="UniProtKB-KW"/>
</dbReference>